<gene>
    <name evidence="1" type="ORF">CARN4_0382</name>
</gene>
<protein>
    <submittedName>
        <fullName evidence="1">Uncharacterized protein</fullName>
    </submittedName>
</protein>
<name>E6Q1G9_9ZZZZ</name>
<dbReference type="EMBL" id="CABO01000013">
    <property type="protein sequence ID" value="CBI01029.1"/>
    <property type="molecule type" value="Genomic_DNA"/>
</dbReference>
<sequence length="120" mass="12837">MELGDEYPNVKGTTTDYAHEVVNIFPVFANNQTGNEGVVAWEYTMGAGNMYIQGNQAFQGFWQNLAAGAFPPAAAFESGGFSGMDSNQAQQIASYAASHHGYIGKTTCFTKSLPPTPTQT</sequence>
<dbReference type="AlphaFoldDB" id="E6Q1G9"/>
<proteinExistence type="predicted"/>
<reference evidence="1" key="1">
    <citation type="submission" date="2009-10" db="EMBL/GenBank/DDBJ databases">
        <title>Diversity of trophic interactions inside an arsenic-rich microbial ecosystem.</title>
        <authorList>
            <person name="Bertin P.N."/>
            <person name="Heinrich-Salmeron A."/>
            <person name="Pelletier E."/>
            <person name="Goulhen-Chollet F."/>
            <person name="Arsene-Ploetze F."/>
            <person name="Gallien S."/>
            <person name="Calteau A."/>
            <person name="Vallenet D."/>
            <person name="Casiot C."/>
            <person name="Chane-Woon-Ming B."/>
            <person name="Giloteaux L."/>
            <person name="Barakat M."/>
            <person name="Bonnefoy V."/>
            <person name="Bruneel O."/>
            <person name="Chandler M."/>
            <person name="Cleiss J."/>
            <person name="Duran R."/>
            <person name="Elbaz-Poulichet F."/>
            <person name="Fonknechten N."/>
            <person name="Lauga B."/>
            <person name="Mornico D."/>
            <person name="Ortet P."/>
            <person name="Schaeffer C."/>
            <person name="Siguier P."/>
            <person name="Alexander Thil Smith A."/>
            <person name="Van Dorsselaer A."/>
            <person name="Weissenbach J."/>
            <person name="Medigue C."/>
            <person name="Le Paslier D."/>
        </authorList>
    </citation>
    <scope>NUCLEOTIDE SEQUENCE</scope>
</reference>
<accession>E6Q1G9</accession>
<organism evidence="1">
    <name type="scientific">mine drainage metagenome</name>
    <dbReference type="NCBI Taxonomy" id="410659"/>
    <lineage>
        <taxon>unclassified sequences</taxon>
        <taxon>metagenomes</taxon>
        <taxon>ecological metagenomes</taxon>
    </lineage>
</organism>
<evidence type="ECO:0000313" key="1">
    <source>
        <dbReference type="EMBL" id="CBI01029.1"/>
    </source>
</evidence>
<comment type="caution">
    <text evidence="1">The sequence shown here is derived from an EMBL/GenBank/DDBJ whole genome shotgun (WGS) entry which is preliminary data.</text>
</comment>